<dbReference type="Gene3D" id="1.10.150.240">
    <property type="entry name" value="Putative phosphatase, domain 2"/>
    <property type="match status" value="1"/>
</dbReference>
<dbReference type="InterPro" id="IPR023214">
    <property type="entry name" value="HAD_sf"/>
</dbReference>
<organism evidence="1 2">
    <name type="scientific">Sediminibacterium roseum</name>
    <dbReference type="NCBI Taxonomy" id="1978412"/>
    <lineage>
        <taxon>Bacteria</taxon>
        <taxon>Pseudomonadati</taxon>
        <taxon>Bacteroidota</taxon>
        <taxon>Chitinophagia</taxon>
        <taxon>Chitinophagales</taxon>
        <taxon>Chitinophagaceae</taxon>
        <taxon>Sediminibacterium</taxon>
    </lineage>
</organism>
<dbReference type="Gene3D" id="3.40.50.1000">
    <property type="entry name" value="HAD superfamily/HAD-like"/>
    <property type="match status" value="1"/>
</dbReference>
<protein>
    <recommendedName>
        <fullName evidence="3">Hydrolase of the HAD superfamily</fullName>
    </recommendedName>
</protein>
<gene>
    <name evidence="1" type="ORF">GWC95_13365</name>
</gene>
<sequence length="188" mass="22062">MSKFLKRNQIELVVIDWFGVLSPNFYWCRQSKESKALKIWCDMVFDNPELLNDLMRGRYSISELSQRGEPIEESFIVEMFMKDMDCYRPDFELLASIQAIFPNAKKVLASDNFSLFDHIVTEYQLESHFDRLFLSHKLGALKNDTESLFENILREYSLDNFENCILIDDSEANCVKFRSKLGRAILVS</sequence>
<reference evidence="1 2" key="1">
    <citation type="submission" date="2020-01" db="EMBL/GenBank/DDBJ databases">
        <title>Genome analysis.</title>
        <authorList>
            <person name="Wu S."/>
            <person name="Wang G."/>
        </authorList>
    </citation>
    <scope>NUCLEOTIDE SEQUENCE [LARGE SCALE GENOMIC DNA]</scope>
    <source>
        <strain evidence="1 2">SYL130</strain>
    </source>
</reference>
<proteinExistence type="predicted"/>
<evidence type="ECO:0000313" key="2">
    <source>
        <dbReference type="Proteomes" id="UP000753802"/>
    </source>
</evidence>
<dbReference type="EMBL" id="JAACJS010000015">
    <property type="protein sequence ID" value="NCI50916.1"/>
    <property type="molecule type" value="Genomic_DNA"/>
</dbReference>
<comment type="caution">
    <text evidence="1">The sequence shown here is derived from an EMBL/GenBank/DDBJ whole genome shotgun (WGS) entry which is preliminary data.</text>
</comment>
<keyword evidence="2" id="KW-1185">Reference proteome</keyword>
<evidence type="ECO:0008006" key="3">
    <source>
        <dbReference type="Google" id="ProtNLM"/>
    </source>
</evidence>
<dbReference type="InterPro" id="IPR036412">
    <property type="entry name" value="HAD-like_sf"/>
</dbReference>
<dbReference type="InterPro" id="IPR023198">
    <property type="entry name" value="PGP-like_dom2"/>
</dbReference>
<accession>A0ABX0A184</accession>
<dbReference type="SUPFAM" id="SSF56784">
    <property type="entry name" value="HAD-like"/>
    <property type="match status" value="1"/>
</dbReference>
<name>A0ABX0A184_9BACT</name>
<evidence type="ECO:0000313" key="1">
    <source>
        <dbReference type="EMBL" id="NCI50916.1"/>
    </source>
</evidence>
<dbReference type="Proteomes" id="UP000753802">
    <property type="component" value="Unassembled WGS sequence"/>
</dbReference>
<dbReference type="RefSeq" id="WP_161819221.1">
    <property type="nucleotide sequence ID" value="NZ_JAACJS010000015.1"/>
</dbReference>